<comment type="function">
    <text evidence="3">Probably deamidates glutamine residues to glutamate on methyl-accepting chemotaxis receptors (MCPs), playing an important role in chemotaxis.</text>
</comment>
<dbReference type="AlphaFoldDB" id="A0A937W3M8"/>
<dbReference type="InterPro" id="IPR011324">
    <property type="entry name" value="Cytotoxic_necrot_fac-like_cat"/>
</dbReference>
<name>A0A937W3M8_UNCTE</name>
<dbReference type="EMBL" id="VGLS01000369">
    <property type="protein sequence ID" value="MBM3224632.1"/>
    <property type="molecule type" value="Genomic_DNA"/>
</dbReference>
<dbReference type="EC" id="3.5.1.44" evidence="3"/>
<dbReference type="Pfam" id="PF03975">
    <property type="entry name" value="CheD"/>
    <property type="match status" value="1"/>
</dbReference>
<dbReference type="InterPro" id="IPR038592">
    <property type="entry name" value="CheD-like_sf"/>
</dbReference>
<dbReference type="SUPFAM" id="SSF64438">
    <property type="entry name" value="CNF1/YfiH-like putative cysteine hydrolases"/>
    <property type="match status" value="1"/>
</dbReference>
<evidence type="ECO:0000313" key="5">
    <source>
        <dbReference type="Proteomes" id="UP000712673"/>
    </source>
</evidence>
<keyword evidence="1 3" id="KW-0145">Chemotaxis</keyword>
<accession>A0A937W3M8</accession>
<protein>
    <recommendedName>
        <fullName evidence="3">Probable chemoreceptor glutamine deamidase CheD</fullName>
        <ecNumber evidence="3">3.5.1.44</ecNumber>
    </recommendedName>
</protein>
<reference evidence="4" key="1">
    <citation type="submission" date="2019-03" db="EMBL/GenBank/DDBJ databases">
        <title>Lake Tanganyika Metagenome-Assembled Genomes (MAGs).</title>
        <authorList>
            <person name="Tran P."/>
        </authorList>
    </citation>
    <scope>NUCLEOTIDE SEQUENCE</scope>
    <source>
        <strain evidence="4">K_DeepCast_65m_m2_066</strain>
    </source>
</reference>
<dbReference type="CDD" id="cd16352">
    <property type="entry name" value="CheD"/>
    <property type="match status" value="1"/>
</dbReference>
<comment type="caution">
    <text evidence="4">The sequence shown here is derived from an EMBL/GenBank/DDBJ whole genome shotgun (WGS) entry which is preliminary data.</text>
</comment>
<evidence type="ECO:0000256" key="2">
    <source>
        <dbReference type="ARBA" id="ARBA00022801"/>
    </source>
</evidence>
<dbReference type="GO" id="GO:0006935">
    <property type="term" value="P:chemotaxis"/>
    <property type="evidence" value="ECO:0007669"/>
    <property type="project" value="UniProtKB-UniRule"/>
</dbReference>
<sequence>MTVQAVHTLPKALPGFEQIHRYWDPVHHQSIAKILPGEYYVTTEDEMIVTVLGSCVSACIRDPLCGIGGMNHFMLPTSHHNDDDQWHHMSEAARYGNYAMELLINHLLKHGGNRARFEVKIVGGGQILTHMTDIGQRNIAFVRQYLQAEGLRVVGEDLGDVYPRKVYYFPITGKVRMQKLRALKNDTILRREQDYMHSLMSRPTQGEVELF</sequence>
<dbReference type="NCBIfam" id="NF010013">
    <property type="entry name" value="PRK13487.1"/>
    <property type="match status" value="1"/>
</dbReference>
<comment type="similarity">
    <text evidence="3">Belongs to the CheD family.</text>
</comment>
<dbReference type="Proteomes" id="UP000712673">
    <property type="component" value="Unassembled WGS sequence"/>
</dbReference>
<dbReference type="InterPro" id="IPR005659">
    <property type="entry name" value="Chemorcpt_Glu_NH3ase_CheD"/>
</dbReference>
<organism evidence="4 5">
    <name type="scientific">Tectimicrobiota bacterium</name>
    <dbReference type="NCBI Taxonomy" id="2528274"/>
    <lineage>
        <taxon>Bacteria</taxon>
        <taxon>Pseudomonadati</taxon>
        <taxon>Nitrospinota/Tectimicrobiota group</taxon>
        <taxon>Candidatus Tectimicrobiota</taxon>
    </lineage>
</organism>
<comment type="catalytic activity">
    <reaction evidence="3">
        <text>L-glutaminyl-[protein] + H2O = L-glutamyl-[protein] + NH4(+)</text>
        <dbReference type="Rhea" id="RHEA:16441"/>
        <dbReference type="Rhea" id="RHEA-COMP:10207"/>
        <dbReference type="Rhea" id="RHEA-COMP:10208"/>
        <dbReference type="ChEBI" id="CHEBI:15377"/>
        <dbReference type="ChEBI" id="CHEBI:28938"/>
        <dbReference type="ChEBI" id="CHEBI:29973"/>
        <dbReference type="ChEBI" id="CHEBI:30011"/>
        <dbReference type="EC" id="3.5.1.44"/>
    </reaction>
</comment>
<keyword evidence="2 3" id="KW-0378">Hydrolase</keyword>
<evidence type="ECO:0000256" key="1">
    <source>
        <dbReference type="ARBA" id="ARBA00022500"/>
    </source>
</evidence>
<evidence type="ECO:0000256" key="3">
    <source>
        <dbReference type="HAMAP-Rule" id="MF_01440"/>
    </source>
</evidence>
<dbReference type="Gene3D" id="3.30.1330.200">
    <property type="match status" value="1"/>
</dbReference>
<dbReference type="HAMAP" id="MF_01440">
    <property type="entry name" value="CheD"/>
    <property type="match status" value="1"/>
</dbReference>
<gene>
    <name evidence="3 4" type="primary">cheD</name>
    <name evidence="4" type="ORF">FJZ47_12625</name>
</gene>
<dbReference type="PANTHER" id="PTHR35147:SF2">
    <property type="entry name" value="CHEMORECEPTOR GLUTAMINE DEAMIDASE CHED-RELATED"/>
    <property type="match status" value="1"/>
</dbReference>
<dbReference type="PANTHER" id="PTHR35147">
    <property type="entry name" value="CHEMORECEPTOR GLUTAMINE DEAMIDASE CHED-RELATED"/>
    <property type="match status" value="1"/>
</dbReference>
<evidence type="ECO:0000313" key="4">
    <source>
        <dbReference type="EMBL" id="MBM3224632.1"/>
    </source>
</evidence>
<dbReference type="GO" id="GO:0050568">
    <property type="term" value="F:protein-glutamine glutaminase activity"/>
    <property type="evidence" value="ECO:0007669"/>
    <property type="project" value="UniProtKB-UniRule"/>
</dbReference>
<proteinExistence type="inferred from homology"/>